<dbReference type="EMBL" id="PDXD01000107">
    <property type="protein sequence ID" value="RYN61624.1"/>
    <property type="molecule type" value="Genomic_DNA"/>
</dbReference>
<sequence length="105" mass="11758">METPKAVNKGATDRNERFSIDAHIGKTLSRPASYCTTTYPNDDLQSRSQRAQIPQLVLAMAALRLEHRKTEQMVEKEHEVLDPSSTATGSKHAVALDDEYVFVDK</sequence>
<protein>
    <submittedName>
        <fullName evidence="1">Uncharacterized protein</fullName>
    </submittedName>
</protein>
<evidence type="ECO:0000313" key="2">
    <source>
        <dbReference type="Proteomes" id="UP000291422"/>
    </source>
</evidence>
<gene>
    <name evidence="1" type="ORF">AA0117_g12969</name>
</gene>
<dbReference type="AlphaFoldDB" id="A0A4Q4MVI2"/>
<accession>A0A4Q4MVI2</accession>
<evidence type="ECO:0000313" key="1">
    <source>
        <dbReference type="EMBL" id="RYN61624.1"/>
    </source>
</evidence>
<proteinExistence type="predicted"/>
<comment type="caution">
    <text evidence="1">The sequence shown here is derived from an EMBL/GenBank/DDBJ whole genome shotgun (WGS) entry which is preliminary data.</text>
</comment>
<reference evidence="2" key="1">
    <citation type="journal article" date="2019" name="bioRxiv">
        <title>Genomics, evolutionary history and diagnostics of the Alternaria alternata species group including apple and Asian pear pathotypes.</title>
        <authorList>
            <person name="Armitage A.D."/>
            <person name="Cockerton H.M."/>
            <person name="Sreenivasaprasad S."/>
            <person name="Woodhall J.W."/>
            <person name="Lane C.R."/>
            <person name="Harrison R.J."/>
            <person name="Clarkson J.P."/>
        </authorList>
    </citation>
    <scope>NUCLEOTIDE SEQUENCE [LARGE SCALE GENOMIC DNA]</scope>
    <source>
        <strain evidence="2">FERA 1177</strain>
    </source>
</reference>
<organism evidence="1 2">
    <name type="scientific">Alternaria alternata</name>
    <name type="common">Alternaria rot fungus</name>
    <name type="synonym">Torula alternata</name>
    <dbReference type="NCBI Taxonomy" id="5599"/>
    <lineage>
        <taxon>Eukaryota</taxon>
        <taxon>Fungi</taxon>
        <taxon>Dikarya</taxon>
        <taxon>Ascomycota</taxon>
        <taxon>Pezizomycotina</taxon>
        <taxon>Dothideomycetes</taxon>
        <taxon>Pleosporomycetidae</taxon>
        <taxon>Pleosporales</taxon>
        <taxon>Pleosporineae</taxon>
        <taxon>Pleosporaceae</taxon>
        <taxon>Alternaria</taxon>
        <taxon>Alternaria sect. Alternaria</taxon>
        <taxon>Alternaria alternata complex</taxon>
    </lineage>
</organism>
<dbReference type="Proteomes" id="UP000291422">
    <property type="component" value="Unassembled WGS sequence"/>
</dbReference>
<name>A0A4Q4MVI2_ALTAL</name>